<accession>A0A191YZU0</accession>
<organism evidence="1 2">
    <name type="scientific">Pseudomonas silesiensis</name>
    <dbReference type="NCBI Taxonomy" id="1853130"/>
    <lineage>
        <taxon>Bacteria</taxon>
        <taxon>Pseudomonadati</taxon>
        <taxon>Pseudomonadota</taxon>
        <taxon>Gammaproteobacteria</taxon>
        <taxon>Pseudomonadales</taxon>
        <taxon>Pseudomonadaceae</taxon>
        <taxon>Pseudomonas</taxon>
    </lineage>
</organism>
<reference evidence="1 2" key="1">
    <citation type="journal article" date="2018" name="Syst. Appl. Microbiol.">
        <title>Pseudomonas silesiensis sp. nov. strain A3T isolated from a biological pesticide sewage treatment plant and analysis of the complete genome sequence.</title>
        <authorList>
            <person name="Kaminski M.A."/>
            <person name="Furmanczyk E.M."/>
            <person name="Sobczak A."/>
            <person name="Dziembowski A."/>
            <person name="Lipinski L."/>
        </authorList>
    </citation>
    <scope>NUCLEOTIDE SEQUENCE [LARGE SCALE GENOMIC DNA]</scope>
    <source>
        <strain evidence="1 2">A3</strain>
    </source>
</reference>
<name>A0A191YZU0_9PSED</name>
<dbReference type="InterPro" id="IPR032248">
    <property type="entry name" value="DUF4823"/>
</dbReference>
<keyword evidence="2" id="KW-1185">Reference proteome</keyword>
<sequence length="171" mass="18517">MRVPLTLTLIAVLSGCADSHRWSPQQNGSARITANDRVFVTTPADGEYGDNVYSGSGRNTTKLIYNAMSAKSRLVRIGGLAENFEDAVAQAQRADQDILIFPTILHWEDRATEWSMISEKVEVKVDVIRVQTGDVISSGIIKGSSGLATLGGDHPQDLLPEPVAEFVSSLF</sequence>
<dbReference type="Proteomes" id="UP000078354">
    <property type="component" value="Chromosome"/>
</dbReference>
<dbReference type="Pfam" id="PF16105">
    <property type="entry name" value="DUF4823"/>
    <property type="match status" value="1"/>
</dbReference>
<dbReference type="AlphaFoldDB" id="A0A191YZU0"/>
<evidence type="ECO:0008006" key="3">
    <source>
        <dbReference type="Google" id="ProtNLM"/>
    </source>
</evidence>
<gene>
    <name evidence="1" type="ORF">PMA3_25995</name>
</gene>
<evidence type="ECO:0000313" key="1">
    <source>
        <dbReference type="EMBL" id="ANJ58430.1"/>
    </source>
</evidence>
<dbReference type="PROSITE" id="PS51257">
    <property type="entry name" value="PROKAR_LIPOPROTEIN"/>
    <property type="match status" value="1"/>
</dbReference>
<dbReference type="EMBL" id="CP014870">
    <property type="protein sequence ID" value="ANJ58430.1"/>
    <property type="molecule type" value="Genomic_DNA"/>
</dbReference>
<dbReference type="RefSeq" id="WP_064679867.1">
    <property type="nucleotide sequence ID" value="NZ_CP014870.1"/>
</dbReference>
<dbReference type="KEGG" id="psil:PMA3_25995"/>
<proteinExistence type="predicted"/>
<protein>
    <recommendedName>
        <fullName evidence="3">DUF4823 domain-containing protein</fullName>
    </recommendedName>
</protein>
<dbReference type="OrthoDB" id="9811335at2"/>
<evidence type="ECO:0000313" key="2">
    <source>
        <dbReference type="Proteomes" id="UP000078354"/>
    </source>
</evidence>